<dbReference type="Proteomes" id="UP000075321">
    <property type="component" value="Unassembled WGS sequence"/>
</dbReference>
<gene>
    <name evidence="2" type="ORF">HAPAU_26290</name>
</gene>
<evidence type="ECO:0000313" key="3">
    <source>
        <dbReference type="Proteomes" id="UP000075321"/>
    </source>
</evidence>
<proteinExistence type="predicted"/>
<dbReference type="PANTHER" id="PTHR38462">
    <property type="entry name" value="EXONUCLEASE-LIKE PROTEIN"/>
    <property type="match status" value="1"/>
</dbReference>
<dbReference type="AlphaFoldDB" id="A0A151AED3"/>
<dbReference type="InterPro" id="IPR012337">
    <property type="entry name" value="RNaseH-like_sf"/>
</dbReference>
<dbReference type="Pfam" id="PF13482">
    <property type="entry name" value="RNase_H_2"/>
    <property type="match status" value="1"/>
</dbReference>
<comment type="caution">
    <text evidence="2">The sequence shown here is derived from an EMBL/GenBank/DDBJ whole genome shotgun (WGS) entry which is preliminary data.</text>
</comment>
<dbReference type="OrthoDB" id="211024at2157"/>
<reference evidence="2 3" key="1">
    <citation type="submission" date="2016-02" db="EMBL/GenBank/DDBJ databases">
        <title>Genome sequence of Halalkalicoccus paucihalophilus DSM 24557.</title>
        <authorList>
            <person name="Poehlein A."/>
            <person name="Daniel R."/>
        </authorList>
    </citation>
    <scope>NUCLEOTIDE SEQUENCE [LARGE SCALE GENOMIC DNA]</scope>
    <source>
        <strain evidence="2 3">DSM 24557</strain>
    </source>
</reference>
<accession>A0A151AED3</accession>
<protein>
    <recommendedName>
        <fullName evidence="1">YprB ribonuclease H-like domain-containing protein</fullName>
    </recommendedName>
</protein>
<feature type="domain" description="YprB ribonuclease H-like" evidence="1">
    <location>
        <begin position="88"/>
        <end position="236"/>
    </location>
</feature>
<dbReference type="PATRIC" id="fig|1008153.3.peg.2683"/>
<evidence type="ECO:0000313" key="2">
    <source>
        <dbReference type="EMBL" id="KYH25950.1"/>
    </source>
</evidence>
<dbReference type="SUPFAM" id="SSF53098">
    <property type="entry name" value="Ribonuclease H-like"/>
    <property type="match status" value="1"/>
</dbReference>
<dbReference type="InterPro" id="IPR038720">
    <property type="entry name" value="YprB_RNase_H-like_dom"/>
</dbReference>
<name>A0A151AED3_9EURY</name>
<dbReference type="GO" id="GO:0003676">
    <property type="term" value="F:nucleic acid binding"/>
    <property type="evidence" value="ECO:0007669"/>
    <property type="project" value="InterPro"/>
</dbReference>
<organism evidence="2 3">
    <name type="scientific">Halalkalicoccus paucihalophilus</name>
    <dbReference type="NCBI Taxonomy" id="1008153"/>
    <lineage>
        <taxon>Archaea</taxon>
        <taxon>Methanobacteriati</taxon>
        <taxon>Methanobacteriota</taxon>
        <taxon>Stenosarchaea group</taxon>
        <taxon>Halobacteria</taxon>
        <taxon>Halobacteriales</taxon>
        <taxon>Halococcaceae</taxon>
        <taxon>Halalkalicoccus</taxon>
    </lineage>
</organism>
<dbReference type="RefSeq" id="WP_066383131.1">
    <property type="nucleotide sequence ID" value="NZ_LTAZ01000005.1"/>
</dbReference>
<dbReference type="InterPro" id="IPR036397">
    <property type="entry name" value="RNaseH_sf"/>
</dbReference>
<dbReference type="EMBL" id="LTAZ01000005">
    <property type="protein sequence ID" value="KYH25950.1"/>
    <property type="molecule type" value="Genomic_DNA"/>
</dbReference>
<sequence length="250" mass="28017">MRVENCFIAADGVGERTERKLWTAGITDWDAFSRAGSVPVGDSRAASIESFIAEARDELDRRNAAFFADRLPSSSHWRFYENFRSDICFFDIETTGLSEHRDRVTTVSFHTGGETETLVADDDLTREAVASKLGSADLLVSFNGARFDVPFLETSFDLSIDTPHLDLMYPCRQAGFTGGLKAIERELGIGREEDGVDGREAVRLWHAYERGDEAALDRLIRYNRDDTRNLAVLGDRIATRLDGEVFGSFR</sequence>
<dbReference type="Gene3D" id="3.30.420.10">
    <property type="entry name" value="Ribonuclease H-like superfamily/Ribonuclease H"/>
    <property type="match status" value="1"/>
</dbReference>
<dbReference type="PANTHER" id="PTHR38462:SF1">
    <property type="entry name" value="YPRB RIBONUCLEASE H-LIKE DOMAIN-CONTAINING PROTEIN"/>
    <property type="match status" value="1"/>
</dbReference>
<evidence type="ECO:0000259" key="1">
    <source>
        <dbReference type="Pfam" id="PF13482"/>
    </source>
</evidence>
<keyword evidence="3" id="KW-1185">Reference proteome</keyword>